<dbReference type="InterPro" id="IPR016187">
    <property type="entry name" value="CTDL_fold"/>
</dbReference>
<dbReference type="SUPFAM" id="SSF56436">
    <property type="entry name" value="C-type lectin-like"/>
    <property type="match status" value="3"/>
</dbReference>
<feature type="domain" description="C-type lectin" evidence="2">
    <location>
        <begin position="441"/>
        <end position="561"/>
    </location>
</feature>
<feature type="domain" description="C-type lectin" evidence="2">
    <location>
        <begin position="259"/>
        <end position="406"/>
    </location>
</feature>
<evidence type="ECO:0000259" key="2">
    <source>
        <dbReference type="PROSITE" id="PS50041"/>
    </source>
</evidence>
<dbReference type="Pfam" id="PF00059">
    <property type="entry name" value="Lectin_C"/>
    <property type="match status" value="3"/>
</dbReference>
<dbReference type="EMBL" id="CMVM020000276">
    <property type="status" value="NOT_ANNOTATED_CDS"/>
    <property type="molecule type" value="Genomic_DNA"/>
</dbReference>
<dbReference type="Proteomes" id="UP000024404">
    <property type="component" value="Unassembled WGS sequence"/>
</dbReference>
<reference evidence="3" key="2">
    <citation type="submission" date="2022-06" db="UniProtKB">
        <authorList>
            <consortium name="EnsemblMetazoa"/>
        </authorList>
    </citation>
    <scope>IDENTIFICATION</scope>
</reference>
<evidence type="ECO:0000256" key="1">
    <source>
        <dbReference type="SAM" id="SignalP"/>
    </source>
</evidence>
<evidence type="ECO:0000313" key="4">
    <source>
        <dbReference type="Proteomes" id="UP000024404"/>
    </source>
</evidence>
<keyword evidence="4" id="KW-1185">Reference proteome</keyword>
<dbReference type="AlphaFoldDB" id="A0A8R1U250"/>
<dbReference type="EnsemblMetazoa" id="OVOC9467.1">
    <property type="protein sequence ID" value="OVOC9467.1"/>
    <property type="gene ID" value="WBGene00246276"/>
</dbReference>
<dbReference type="SMART" id="SM00034">
    <property type="entry name" value="CLECT"/>
    <property type="match status" value="3"/>
</dbReference>
<dbReference type="InterPro" id="IPR050111">
    <property type="entry name" value="C-type_lectin/snaclec_domain"/>
</dbReference>
<proteinExistence type="predicted"/>
<sequence>MYILFLLLLSTFHLIGNTNGEKSIDETKRNLERGEISCNTGWTPFTAVGSAKFTHCFKILSVFRMTWQQAEESCRQVGKDGHLISIQTIEQLERLTQAITEEMEYKGHSLYSLFPKNSPWFDSGWWTGLGQLCPNREIDHKPYFRWTDGNLFDNDKLTIVNWKLNLPKSNRWDDHYCVFYDYQKPVSGNTSHKIFNVSTCSDRRKFICQMPAFSQDKISVDNTIVAEEKVKIVKSESNELTAEFPCGKDPLFCPLKTSQGTVCYRLQNEPYYWEQAVEECDAQYQSDLTSLHSKEEVNFVYEMVQLQPSVNSETKYWIGLHRRNAQNQYEWSDGSSFDYLLERISNEDPDEERGTCVAIQFNVSTKLLQKQPIYNFFGIPMQMTKNIPAYFWTHQRCDNRHLAICRKPGFNYHIISDKSAKEERQLKKYKNWKCSDEYKLFRGMCYKVYGRKDNGVTFSEAIRRCRNEKANLISITDIYENGFAVSMLQNLNSNAWIGMDMTDGRVRWIDGEPLKLIRFGPDSRIVRIGSDRHIFQNIGQTGFSNEACVTLDATNMIGYWNIIFNKTNKFHFSF</sequence>
<dbReference type="CDD" id="cd00037">
    <property type="entry name" value="CLECT"/>
    <property type="match status" value="3"/>
</dbReference>
<dbReference type="PROSITE" id="PS50041">
    <property type="entry name" value="C_TYPE_LECTIN_2"/>
    <property type="match status" value="3"/>
</dbReference>
<dbReference type="InterPro" id="IPR016186">
    <property type="entry name" value="C-type_lectin-like/link_sf"/>
</dbReference>
<protein>
    <recommendedName>
        <fullName evidence="2">C-type lectin domain-containing protein</fullName>
    </recommendedName>
</protein>
<accession>A0A8R1U250</accession>
<evidence type="ECO:0000313" key="3">
    <source>
        <dbReference type="EnsemblMetazoa" id="OVOC9467.1"/>
    </source>
</evidence>
<feature type="chain" id="PRO_5035790882" description="C-type lectin domain-containing protein" evidence="1">
    <location>
        <begin position="21"/>
        <end position="574"/>
    </location>
</feature>
<organism evidence="3 4">
    <name type="scientific">Onchocerca volvulus</name>
    <dbReference type="NCBI Taxonomy" id="6282"/>
    <lineage>
        <taxon>Eukaryota</taxon>
        <taxon>Metazoa</taxon>
        <taxon>Ecdysozoa</taxon>
        <taxon>Nematoda</taxon>
        <taxon>Chromadorea</taxon>
        <taxon>Rhabditida</taxon>
        <taxon>Spirurina</taxon>
        <taxon>Spiruromorpha</taxon>
        <taxon>Filarioidea</taxon>
        <taxon>Onchocercidae</taxon>
        <taxon>Onchocerca</taxon>
    </lineage>
</organism>
<dbReference type="Gene3D" id="3.10.100.10">
    <property type="entry name" value="Mannose-Binding Protein A, subunit A"/>
    <property type="match status" value="3"/>
</dbReference>
<keyword evidence="1" id="KW-0732">Signal</keyword>
<name>A0A8R1U250_ONCVO</name>
<feature type="domain" description="C-type lectin" evidence="2">
    <location>
        <begin position="55"/>
        <end position="209"/>
    </location>
</feature>
<dbReference type="PANTHER" id="PTHR22803">
    <property type="entry name" value="MANNOSE, PHOSPHOLIPASE, LECTIN RECEPTOR RELATED"/>
    <property type="match status" value="1"/>
</dbReference>
<dbReference type="InterPro" id="IPR001304">
    <property type="entry name" value="C-type_lectin-like"/>
</dbReference>
<feature type="signal peptide" evidence="1">
    <location>
        <begin position="1"/>
        <end position="20"/>
    </location>
</feature>
<reference evidence="4" key="1">
    <citation type="submission" date="2013-10" db="EMBL/GenBank/DDBJ databases">
        <title>Genome sequencing of Onchocerca volvulus.</title>
        <authorList>
            <person name="Cotton J."/>
            <person name="Tsai J."/>
            <person name="Stanley E."/>
            <person name="Tracey A."/>
            <person name="Holroyd N."/>
            <person name="Lustigman S."/>
            <person name="Berriman M."/>
        </authorList>
    </citation>
    <scope>NUCLEOTIDE SEQUENCE</scope>
</reference>